<dbReference type="EMBL" id="CAXIXY010000003">
    <property type="protein sequence ID" value="CAL2075209.1"/>
    <property type="molecule type" value="Genomic_DNA"/>
</dbReference>
<accession>A0ABM9NQK9</accession>
<evidence type="ECO:0000256" key="1">
    <source>
        <dbReference type="ARBA" id="ARBA00004651"/>
    </source>
</evidence>
<keyword evidence="4 6" id="KW-1133">Transmembrane helix</keyword>
<organism evidence="7 8">
    <name type="scientific">Tenacibaculum platacis</name>
    <dbReference type="NCBI Taxonomy" id="3137852"/>
    <lineage>
        <taxon>Bacteria</taxon>
        <taxon>Pseudomonadati</taxon>
        <taxon>Bacteroidota</taxon>
        <taxon>Flavobacteriia</taxon>
        <taxon>Flavobacteriales</taxon>
        <taxon>Flavobacteriaceae</taxon>
        <taxon>Tenacibaculum</taxon>
    </lineage>
</organism>
<comment type="caution">
    <text evidence="7">The sequence shown here is derived from an EMBL/GenBank/DDBJ whole genome shotgun (WGS) entry which is preliminary data.</text>
</comment>
<feature type="transmembrane region" description="Helical" evidence="6">
    <location>
        <begin position="153"/>
        <end position="173"/>
    </location>
</feature>
<keyword evidence="5 6" id="KW-0472">Membrane</keyword>
<dbReference type="InterPro" id="IPR050833">
    <property type="entry name" value="Poly_Biosynth_Transport"/>
</dbReference>
<feature type="transmembrane region" description="Helical" evidence="6">
    <location>
        <begin position="362"/>
        <end position="383"/>
    </location>
</feature>
<feature type="transmembrane region" description="Helical" evidence="6">
    <location>
        <begin position="87"/>
        <end position="110"/>
    </location>
</feature>
<evidence type="ECO:0000313" key="7">
    <source>
        <dbReference type="EMBL" id="CAL2075209.1"/>
    </source>
</evidence>
<feature type="transmembrane region" description="Helical" evidence="6">
    <location>
        <begin position="293"/>
        <end position="313"/>
    </location>
</feature>
<feature type="transmembrane region" description="Helical" evidence="6">
    <location>
        <begin position="179"/>
        <end position="199"/>
    </location>
</feature>
<keyword evidence="2" id="KW-1003">Cell membrane</keyword>
<feature type="transmembrane region" description="Helical" evidence="6">
    <location>
        <begin position="333"/>
        <end position="350"/>
    </location>
</feature>
<dbReference type="Pfam" id="PF01943">
    <property type="entry name" value="Polysacc_synt"/>
    <property type="match status" value="1"/>
</dbReference>
<feature type="transmembrane region" description="Helical" evidence="6">
    <location>
        <begin position="219"/>
        <end position="241"/>
    </location>
</feature>
<dbReference type="PANTHER" id="PTHR30250">
    <property type="entry name" value="PST FAMILY PREDICTED COLANIC ACID TRANSPORTER"/>
    <property type="match status" value="1"/>
</dbReference>
<proteinExistence type="predicted"/>
<feature type="transmembrane region" description="Helical" evidence="6">
    <location>
        <begin position="389"/>
        <end position="413"/>
    </location>
</feature>
<protein>
    <submittedName>
        <fullName evidence="7">O-antigen/teichoic acid export membrane protein</fullName>
    </submittedName>
</protein>
<reference evidence="7 8" key="1">
    <citation type="submission" date="2024-05" db="EMBL/GenBank/DDBJ databases">
        <authorList>
            <person name="Duchaud E."/>
        </authorList>
    </citation>
    <scope>NUCLEOTIDE SEQUENCE [LARGE SCALE GENOMIC DNA]</scope>
    <source>
        <strain evidence="7">Ena-SAMPLE-TAB-13-05-2024-13:56:06:370-140302</strain>
    </source>
</reference>
<evidence type="ECO:0000313" key="8">
    <source>
        <dbReference type="Proteomes" id="UP001497416"/>
    </source>
</evidence>
<feature type="transmembrane region" description="Helical" evidence="6">
    <location>
        <begin position="122"/>
        <end position="141"/>
    </location>
</feature>
<evidence type="ECO:0000256" key="6">
    <source>
        <dbReference type="SAM" id="Phobius"/>
    </source>
</evidence>
<dbReference type="PANTHER" id="PTHR30250:SF11">
    <property type="entry name" value="O-ANTIGEN TRANSPORTER-RELATED"/>
    <property type="match status" value="1"/>
</dbReference>
<dbReference type="InterPro" id="IPR002797">
    <property type="entry name" value="Polysacc_synth"/>
</dbReference>
<comment type="subcellular location">
    <subcellularLocation>
        <location evidence="1">Cell membrane</location>
        <topology evidence="1">Multi-pass membrane protein</topology>
    </subcellularLocation>
</comment>
<sequence length="423" mass="48175">MNTLKNYISEFIKRAGSYVFAATMISRILSFLASWIALQLIPSKPLGNVLFAWNFVVFMIPLVGFGLHQSYIRYGALSKTADEKHKLLKYVVYKGTISSIVLTIIVSVLAYLYNFETSEVKFYLYILSLVFVPAFLFEVIKVRVRLEHKNKKLAFLEVVYNLILIVSVFMLSYSWNTTGYAISFVITPLLTTLIFYRLLLAPNKNETKLEYINREFWKYGIFGGLSNVVTLLLFAIDIILIGSILNNPEMVTIYRYISLIPLSLLFLPRVFINTDFVAFTEKIKDVQYIKTYAKGYLTLFAVVSASICIFFYIFGTYILQLFDPTFTPYTDSLMILTFGICGILILRGLYGNLLSSIGQVKMNFYITSVAIFINYITNLTLIPELGIKGAAITSACLMWLTGLASAVAFYLLYKKYLLSLKES</sequence>
<dbReference type="RefSeq" id="WP_348709635.1">
    <property type="nucleotide sequence ID" value="NZ_CAXIXY010000003.1"/>
</dbReference>
<feature type="transmembrane region" description="Helical" evidence="6">
    <location>
        <begin position="253"/>
        <end position="272"/>
    </location>
</feature>
<name>A0ABM9NQK9_9FLAO</name>
<evidence type="ECO:0000256" key="2">
    <source>
        <dbReference type="ARBA" id="ARBA00022475"/>
    </source>
</evidence>
<keyword evidence="8" id="KW-1185">Reference proteome</keyword>
<keyword evidence="3 6" id="KW-0812">Transmembrane</keyword>
<dbReference type="Proteomes" id="UP001497416">
    <property type="component" value="Unassembled WGS sequence"/>
</dbReference>
<feature type="transmembrane region" description="Helical" evidence="6">
    <location>
        <begin position="15"/>
        <end position="38"/>
    </location>
</feature>
<evidence type="ECO:0000256" key="3">
    <source>
        <dbReference type="ARBA" id="ARBA00022692"/>
    </source>
</evidence>
<gene>
    <name evidence="7" type="ORF">T190607A01A_10152</name>
</gene>
<evidence type="ECO:0000256" key="4">
    <source>
        <dbReference type="ARBA" id="ARBA00022989"/>
    </source>
</evidence>
<feature type="transmembrane region" description="Helical" evidence="6">
    <location>
        <begin position="50"/>
        <end position="67"/>
    </location>
</feature>
<evidence type="ECO:0000256" key="5">
    <source>
        <dbReference type="ARBA" id="ARBA00023136"/>
    </source>
</evidence>